<evidence type="ECO:0000313" key="4">
    <source>
        <dbReference type="Proteomes" id="UP001456524"/>
    </source>
</evidence>
<protein>
    <recommendedName>
        <fullName evidence="2">BTB domain-containing protein</fullName>
    </recommendedName>
</protein>
<dbReference type="Proteomes" id="UP001456524">
    <property type="component" value="Unassembled WGS sequence"/>
</dbReference>
<evidence type="ECO:0000313" key="3">
    <source>
        <dbReference type="EMBL" id="KAK8175166.1"/>
    </source>
</evidence>
<name>A0ABR1Y1W3_9PEZI</name>
<feature type="region of interest" description="Disordered" evidence="1">
    <location>
        <begin position="1"/>
        <end position="71"/>
    </location>
</feature>
<proteinExistence type="predicted"/>
<dbReference type="SUPFAM" id="SSF54695">
    <property type="entry name" value="POZ domain"/>
    <property type="match status" value="1"/>
</dbReference>
<keyword evidence="4" id="KW-1185">Reference proteome</keyword>
<dbReference type="Pfam" id="PF00651">
    <property type="entry name" value="BTB"/>
    <property type="match status" value="1"/>
</dbReference>
<accession>A0ABR1Y1W3</accession>
<comment type="caution">
    <text evidence="3">The sequence shown here is derived from an EMBL/GenBank/DDBJ whole genome shotgun (WGS) entry which is preliminary data.</text>
</comment>
<reference evidence="3 4" key="1">
    <citation type="journal article" date="2022" name="G3 (Bethesda)">
        <title>Enemy or ally: a genomic approach to elucidate the lifestyle of Phyllosticta citrichinaensis.</title>
        <authorList>
            <person name="Buijs V.A."/>
            <person name="Groenewald J.Z."/>
            <person name="Haridas S."/>
            <person name="LaButti K.M."/>
            <person name="Lipzen A."/>
            <person name="Martin F.M."/>
            <person name="Barry K."/>
            <person name="Grigoriev I.V."/>
            <person name="Crous P.W."/>
            <person name="Seidl M.F."/>
        </authorList>
    </citation>
    <scope>NUCLEOTIDE SEQUENCE [LARGE SCALE GENOMIC DNA]</scope>
    <source>
        <strain evidence="3 4">CBS 129764</strain>
    </source>
</reference>
<gene>
    <name evidence="3" type="ORF">IWX90DRAFT_475088</name>
</gene>
<dbReference type="InterPro" id="IPR000210">
    <property type="entry name" value="BTB/POZ_dom"/>
</dbReference>
<dbReference type="PROSITE" id="PS50097">
    <property type="entry name" value="BTB"/>
    <property type="match status" value="1"/>
</dbReference>
<dbReference type="InterPro" id="IPR011333">
    <property type="entry name" value="SKP1/BTB/POZ_sf"/>
</dbReference>
<evidence type="ECO:0000256" key="1">
    <source>
        <dbReference type="SAM" id="MobiDB-lite"/>
    </source>
</evidence>
<sequence length="363" mass="42098">MSDWPRPERRRCSTMQPSHEQSPSDQTMDDTPGESSVSRDSRSLDVFSEPSPPVERPSQPNEQASPPRKPSFLELHQTPIRIFVAEDGTNGQSFFTHVELLSYHSRFFRLQFARKREGQMHHILEDVHPDEFAIFYRWMESKQLFESEADRKDWKMCSLARLHNTAMRIEAPMFANVIMEAIHARIILLTQSAPDSRMRKLDSSLKTIGWIAGEVPLQCRLYAYARDYMAYFYLLHVPELRCEVLSEFPAIFIYNLLLSLRDAMDRLSPIKGNRLTTKDAIHSRDIEPFKKHFVDLVMVMAGGLKGLIKANPNTKFTHADTLCSYHTHERHDPPSKQCLKKQQTGVWEELSAAFRKNQVHVIE</sequence>
<feature type="compositionally biased region" description="Polar residues" evidence="1">
    <location>
        <begin position="13"/>
        <end position="26"/>
    </location>
</feature>
<dbReference type="SMART" id="SM00225">
    <property type="entry name" value="BTB"/>
    <property type="match status" value="1"/>
</dbReference>
<organism evidence="3 4">
    <name type="scientific">Phyllosticta citrichinensis</name>
    <dbReference type="NCBI Taxonomy" id="1130410"/>
    <lineage>
        <taxon>Eukaryota</taxon>
        <taxon>Fungi</taxon>
        <taxon>Dikarya</taxon>
        <taxon>Ascomycota</taxon>
        <taxon>Pezizomycotina</taxon>
        <taxon>Dothideomycetes</taxon>
        <taxon>Dothideomycetes incertae sedis</taxon>
        <taxon>Botryosphaeriales</taxon>
        <taxon>Phyllostictaceae</taxon>
        <taxon>Phyllosticta</taxon>
    </lineage>
</organism>
<dbReference type="EMBL" id="JBBWUH010000002">
    <property type="protein sequence ID" value="KAK8175166.1"/>
    <property type="molecule type" value="Genomic_DNA"/>
</dbReference>
<evidence type="ECO:0000259" key="2">
    <source>
        <dbReference type="PROSITE" id="PS50097"/>
    </source>
</evidence>
<feature type="domain" description="BTB" evidence="2">
    <location>
        <begin position="78"/>
        <end position="148"/>
    </location>
</feature>
<feature type="compositionally biased region" description="Basic and acidic residues" evidence="1">
    <location>
        <begin position="1"/>
        <end position="11"/>
    </location>
</feature>